<evidence type="ECO:0000313" key="2">
    <source>
        <dbReference type="Proteomes" id="UP000060699"/>
    </source>
</evidence>
<dbReference type="SUPFAM" id="SSF47203">
    <property type="entry name" value="Acyl-CoA dehydrogenase C-terminal domain-like"/>
    <property type="match status" value="1"/>
</dbReference>
<proteinExistence type="predicted"/>
<dbReference type="InterPro" id="IPR046373">
    <property type="entry name" value="Acyl-CoA_Oxase/DH_mid-dom_sf"/>
</dbReference>
<dbReference type="SUPFAM" id="SSF56645">
    <property type="entry name" value="Acyl-CoA dehydrogenase NM domain-like"/>
    <property type="match status" value="1"/>
</dbReference>
<dbReference type="STRING" id="76731.RD2015_1949"/>
<dbReference type="AlphaFoldDB" id="A0A0U3MQ45"/>
<sequence>MQLLEVPVPVLNASVDADTLPLRRLGDGLRLSQGQSPGARLRQLIDAGLDDLPRPGQGSTLVRWRMLGLVASDDLALAKLYESHTDARAILSELESVGATRGPRVAAAPVLTEVVPAADLQSPSMQSGVAAQGGGPAPVPPAYAVWAAEAPDARVEAARAADGRVVLTGRKAWCSGASDVQRALLTVWMSDGSGPWLADVDLRQQGVHRDDSAWAAVGMAATGTASVTFDQVPARLLGREGAYLHRPGFWQGGAGIAACWHGALEALAEALRLATSLRQGEAWHLQLAMGQVDALLSANAALLREAAAWIDRHPSAEARAWTLRVRTATDETAQLVIRAVTQALGPGPFCRHAHLARLMADLPVFLRQSHGDRDLAALGALSVLVDEAEPSGAQPWRL</sequence>
<dbReference type="KEGG" id="rdp:RD2015_1949"/>
<dbReference type="InterPro" id="IPR009100">
    <property type="entry name" value="AcylCoA_DH/oxidase_NM_dom_sf"/>
</dbReference>
<dbReference type="GO" id="GO:0016627">
    <property type="term" value="F:oxidoreductase activity, acting on the CH-CH group of donors"/>
    <property type="evidence" value="ECO:0007669"/>
    <property type="project" value="InterPro"/>
</dbReference>
<evidence type="ECO:0000313" key="1">
    <source>
        <dbReference type="EMBL" id="ALV06426.1"/>
    </source>
</evidence>
<organism evidence="1 2">
    <name type="scientific">Roseateles depolymerans</name>
    <dbReference type="NCBI Taxonomy" id="76731"/>
    <lineage>
        <taxon>Bacteria</taxon>
        <taxon>Pseudomonadati</taxon>
        <taxon>Pseudomonadota</taxon>
        <taxon>Betaproteobacteria</taxon>
        <taxon>Burkholderiales</taxon>
        <taxon>Sphaerotilaceae</taxon>
        <taxon>Roseateles</taxon>
    </lineage>
</organism>
<keyword evidence="2" id="KW-1185">Reference proteome</keyword>
<dbReference type="Proteomes" id="UP000060699">
    <property type="component" value="Chromosome"/>
</dbReference>
<dbReference type="Gene3D" id="2.40.110.10">
    <property type="entry name" value="Butyryl-CoA Dehydrogenase, subunit A, domain 2"/>
    <property type="match status" value="1"/>
</dbReference>
<reference evidence="1 2" key="1">
    <citation type="submission" date="2015-12" db="EMBL/GenBank/DDBJ databases">
        <title>Complete genome of Roseateles depolymerans KCTC 42856.</title>
        <authorList>
            <person name="Kim K.M."/>
        </authorList>
    </citation>
    <scope>NUCLEOTIDE SEQUENCE [LARGE SCALE GENOMIC DNA]</scope>
    <source>
        <strain evidence="1 2">KCTC 42856</strain>
    </source>
</reference>
<dbReference type="RefSeq" id="WP_116001461.1">
    <property type="nucleotide sequence ID" value="NZ_CP013729.1"/>
</dbReference>
<dbReference type="EMBL" id="CP013729">
    <property type="protein sequence ID" value="ALV06426.1"/>
    <property type="molecule type" value="Genomic_DNA"/>
</dbReference>
<gene>
    <name evidence="1" type="ORF">RD2015_1949</name>
</gene>
<name>A0A0U3MQ45_9BURK</name>
<accession>A0A0U3MQ45</accession>
<dbReference type="InterPro" id="IPR036250">
    <property type="entry name" value="AcylCo_DH-like_C"/>
</dbReference>
<dbReference type="PATRIC" id="fig|76731.3.peg.1998"/>
<protein>
    <submittedName>
        <fullName evidence="1">Acyl-CoA dehydrogenase</fullName>
    </submittedName>
</protein>
<dbReference type="OrthoDB" id="107064at2"/>